<evidence type="ECO:0000313" key="10">
    <source>
        <dbReference type="Proteomes" id="UP000757900"/>
    </source>
</evidence>
<evidence type="ECO:0000256" key="4">
    <source>
        <dbReference type="HAMAP-Rule" id="MF_00171"/>
    </source>
</evidence>
<feature type="domain" description="Pseudouridine synthase I TruA alpha/beta" evidence="8">
    <location>
        <begin position="9"/>
        <end position="107"/>
    </location>
</feature>
<dbReference type="NCBIfam" id="TIGR00071">
    <property type="entry name" value="hisT_truA"/>
    <property type="match status" value="1"/>
</dbReference>
<comment type="subunit">
    <text evidence="4">Homodimer.</text>
</comment>
<feature type="domain" description="Pseudouridine synthase I TruA alpha/beta" evidence="8">
    <location>
        <begin position="147"/>
        <end position="251"/>
    </location>
</feature>
<evidence type="ECO:0000256" key="7">
    <source>
        <dbReference type="RuleBase" id="RU003792"/>
    </source>
</evidence>
<dbReference type="CDD" id="cd02570">
    <property type="entry name" value="PseudoU_synth_EcTruA"/>
    <property type="match status" value="1"/>
</dbReference>
<sequence length="257" mass="28958">MPRYAIQLAYDGSRFVGYQVQPNGPSIQANLDAALIKMAKCPKGVTIPTVASGRTDSGVHALGQVVHFDYPAPMPQQAMQRALNALLDPAIKVVAVARVADDFHARYHAIGKEYRYRVDIGAYANPFKRLYSLHHPYRYDLDRINQALEAVVGTHDFTSFCSTKTDKEDKVRTVHLARVWEDRDQQELVFQFQGTGFLYNMIRILVGTSLQIGDGLRPVNELERLIQVQNRKEAGPTAPPQGLYLHQVFYEPSPFTK</sequence>
<dbReference type="Pfam" id="PF01416">
    <property type="entry name" value="PseudoU_synth_1"/>
    <property type="match status" value="2"/>
</dbReference>
<keyword evidence="2 4" id="KW-0819">tRNA processing</keyword>
<dbReference type="InterPro" id="IPR020097">
    <property type="entry name" value="PsdUridine_synth_TruA_a/b_dom"/>
</dbReference>
<feature type="active site" description="Nucleophile" evidence="4 5">
    <location>
        <position position="56"/>
    </location>
</feature>
<evidence type="ECO:0000256" key="3">
    <source>
        <dbReference type="ARBA" id="ARBA00023235"/>
    </source>
</evidence>
<evidence type="ECO:0000256" key="2">
    <source>
        <dbReference type="ARBA" id="ARBA00022694"/>
    </source>
</evidence>
<dbReference type="InterPro" id="IPR020095">
    <property type="entry name" value="PsdUridine_synth_TruA_C"/>
</dbReference>
<dbReference type="Gene3D" id="3.30.70.580">
    <property type="entry name" value="Pseudouridine synthase I, catalytic domain, N-terminal subdomain"/>
    <property type="match status" value="1"/>
</dbReference>
<comment type="caution">
    <text evidence="9">The sequence shown here is derived from an EMBL/GenBank/DDBJ whole genome shotgun (WGS) entry which is preliminary data.</text>
</comment>
<dbReference type="InterPro" id="IPR020094">
    <property type="entry name" value="TruA/RsuA/RluB/E/F_N"/>
</dbReference>
<name>A0A929MUG0_ABIDE</name>
<dbReference type="PANTHER" id="PTHR11142">
    <property type="entry name" value="PSEUDOURIDYLATE SYNTHASE"/>
    <property type="match status" value="1"/>
</dbReference>
<dbReference type="AlphaFoldDB" id="A0A929MUG0"/>
<dbReference type="InterPro" id="IPR020103">
    <property type="entry name" value="PsdUridine_synth_cat_dom_sf"/>
</dbReference>
<evidence type="ECO:0000313" key="9">
    <source>
        <dbReference type="EMBL" id="MBF0935459.1"/>
    </source>
</evidence>
<protein>
    <recommendedName>
        <fullName evidence="4">tRNA pseudouridine synthase A</fullName>
        <ecNumber evidence="4">5.4.99.12</ecNumber>
    </recommendedName>
    <alternativeName>
        <fullName evidence="4">tRNA pseudouridine(38-40) synthase</fullName>
    </alternativeName>
    <alternativeName>
        <fullName evidence="4">tRNA pseudouridylate synthase I</fullName>
    </alternativeName>
    <alternativeName>
        <fullName evidence="4">tRNA-uridine isomerase I</fullName>
    </alternativeName>
</protein>
<reference evidence="9" key="1">
    <citation type="submission" date="2020-04" db="EMBL/GenBank/DDBJ databases">
        <title>Deep metagenomics examines the oral microbiome during advanced dental caries in children, revealing novel taxa and co-occurrences with host molecules.</title>
        <authorList>
            <person name="Baker J.L."/>
            <person name="Morton J.T."/>
            <person name="Dinis M."/>
            <person name="Alvarez R."/>
            <person name="Tran N.C."/>
            <person name="Knight R."/>
            <person name="Edlund A."/>
        </authorList>
    </citation>
    <scope>NUCLEOTIDE SEQUENCE</scope>
    <source>
        <strain evidence="9">JCVI_23_bin.16</strain>
    </source>
</reference>
<dbReference type="EMBL" id="JABZFV010000240">
    <property type="protein sequence ID" value="MBF0935459.1"/>
    <property type="molecule type" value="Genomic_DNA"/>
</dbReference>
<evidence type="ECO:0000259" key="8">
    <source>
        <dbReference type="Pfam" id="PF01416"/>
    </source>
</evidence>
<dbReference type="SUPFAM" id="SSF55120">
    <property type="entry name" value="Pseudouridine synthase"/>
    <property type="match status" value="1"/>
</dbReference>
<dbReference type="GO" id="GO:0003723">
    <property type="term" value="F:RNA binding"/>
    <property type="evidence" value="ECO:0007669"/>
    <property type="project" value="InterPro"/>
</dbReference>
<evidence type="ECO:0000256" key="5">
    <source>
        <dbReference type="PIRSR" id="PIRSR001430-1"/>
    </source>
</evidence>
<dbReference type="InterPro" id="IPR001406">
    <property type="entry name" value="PsdUridine_synth_TruA"/>
</dbReference>
<keyword evidence="3 4" id="KW-0413">Isomerase</keyword>
<dbReference type="FunFam" id="3.30.70.580:FF:000001">
    <property type="entry name" value="tRNA pseudouridine synthase A"/>
    <property type="match status" value="1"/>
</dbReference>
<feature type="binding site" evidence="4 6">
    <location>
        <position position="114"/>
    </location>
    <ligand>
        <name>substrate</name>
    </ligand>
</feature>
<comment type="similarity">
    <text evidence="1 4 7">Belongs to the tRNA pseudouridine synthase TruA family.</text>
</comment>
<comment type="catalytic activity">
    <reaction evidence="4 7">
        <text>uridine(38/39/40) in tRNA = pseudouridine(38/39/40) in tRNA</text>
        <dbReference type="Rhea" id="RHEA:22376"/>
        <dbReference type="Rhea" id="RHEA-COMP:10085"/>
        <dbReference type="Rhea" id="RHEA-COMP:10087"/>
        <dbReference type="ChEBI" id="CHEBI:65314"/>
        <dbReference type="ChEBI" id="CHEBI:65315"/>
        <dbReference type="EC" id="5.4.99.12"/>
    </reaction>
</comment>
<dbReference type="Proteomes" id="UP000757900">
    <property type="component" value="Unassembled WGS sequence"/>
</dbReference>
<evidence type="ECO:0000256" key="6">
    <source>
        <dbReference type="PIRSR" id="PIRSR001430-2"/>
    </source>
</evidence>
<comment type="function">
    <text evidence="4">Formation of pseudouridine at positions 38, 39 and 40 in the anticodon stem and loop of transfer RNAs.</text>
</comment>
<dbReference type="GO" id="GO:0031119">
    <property type="term" value="P:tRNA pseudouridine synthesis"/>
    <property type="evidence" value="ECO:0007669"/>
    <property type="project" value="UniProtKB-UniRule"/>
</dbReference>
<gene>
    <name evidence="4 9" type="primary">truA</name>
    <name evidence="9" type="ORF">HXK00_07465</name>
</gene>
<dbReference type="PANTHER" id="PTHR11142:SF0">
    <property type="entry name" value="TRNA PSEUDOURIDINE SYNTHASE-LIKE 1"/>
    <property type="match status" value="1"/>
</dbReference>
<accession>A0A929MUG0</accession>
<dbReference type="PIRSF" id="PIRSF001430">
    <property type="entry name" value="tRNA_psdUrid_synth"/>
    <property type="match status" value="1"/>
</dbReference>
<dbReference type="GO" id="GO:0160147">
    <property type="term" value="F:tRNA pseudouridine(38-40) synthase activity"/>
    <property type="evidence" value="ECO:0007669"/>
    <property type="project" value="UniProtKB-EC"/>
</dbReference>
<organism evidence="9 10">
    <name type="scientific">Abiotrophia defectiva</name>
    <name type="common">Streptococcus defectivus</name>
    <dbReference type="NCBI Taxonomy" id="46125"/>
    <lineage>
        <taxon>Bacteria</taxon>
        <taxon>Bacillati</taxon>
        <taxon>Bacillota</taxon>
        <taxon>Bacilli</taxon>
        <taxon>Lactobacillales</taxon>
        <taxon>Aerococcaceae</taxon>
        <taxon>Abiotrophia</taxon>
    </lineage>
</organism>
<evidence type="ECO:0000256" key="1">
    <source>
        <dbReference type="ARBA" id="ARBA00009375"/>
    </source>
</evidence>
<proteinExistence type="inferred from homology"/>
<dbReference type="Gene3D" id="3.30.70.660">
    <property type="entry name" value="Pseudouridine synthase I, catalytic domain, C-terminal subdomain"/>
    <property type="match status" value="1"/>
</dbReference>
<dbReference type="EC" id="5.4.99.12" evidence="4"/>
<dbReference type="HAMAP" id="MF_00171">
    <property type="entry name" value="TruA"/>
    <property type="match status" value="1"/>
</dbReference>
<comment type="caution">
    <text evidence="4">Lacks conserved residue(s) required for the propagation of feature annotation.</text>
</comment>